<dbReference type="CDD" id="cd23763">
    <property type="entry name" value="ASKHA_ATPase_ROK"/>
    <property type="match status" value="1"/>
</dbReference>
<reference evidence="3" key="1">
    <citation type="submission" date="2015-12" db="EMBL/GenBank/DDBJ databases">
        <authorList>
            <person name="Lodha T.D."/>
            <person name="Chintalapati S."/>
            <person name="Chintalapati V.R."/>
            <person name="Sravanthi T."/>
        </authorList>
    </citation>
    <scope>NUCLEOTIDE SEQUENCE [LARGE SCALE GENOMIC DNA]</scope>
    <source>
        <strain evidence="3">JC133</strain>
    </source>
</reference>
<dbReference type="Proteomes" id="UP000237350">
    <property type="component" value="Unassembled WGS sequence"/>
</dbReference>
<dbReference type="RefSeq" id="WP_103680665.1">
    <property type="nucleotide sequence ID" value="NZ_LPWH01000110.1"/>
</dbReference>
<protein>
    <recommendedName>
        <fullName evidence="4">ATPase BadF/BadG/BcrA/BcrD type domain-containing protein</fullName>
    </recommendedName>
</protein>
<name>A0A2S4JI77_9SPIO</name>
<dbReference type="PANTHER" id="PTHR18964">
    <property type="entry name" value="ROK (REPRESSOR, ORF, KINASE) FAMILY"/>
    <property type="match status" value="1"/>
</dbReference>
<evidence type="ECO:0000256" key="1">
    <source>
        <dbReference type="ARBA" id="ARBA00006479"/>
    </source>
</evidence>
<dbReference type="Gene3D" id="3.30.420.40">
    <property type="match status" value="1"/>
</dbReference>
<accession>A0A2S4JI77</accession>
<proteinExistence type="inferred from homology"/>
<dbReference type="OrthoDB" id="367359at2"/>
<evidence type="ECO:0000313" key="2">
    <source>
        <dbReference type="EMBL" id="POQ99169.1"/>
    </source>
</evidence>
<dbReference type="SUPFAM" id="SSF53067">
    <property type="entry name" value="Actin-like ATPase domain"/>
    <property type="match status" value="1"/>
</dbReference>
<dbReference type="PANTHER" id="PTHR18964:SF149">
    <property type="entry name" value="BIFUNCTIONAL UDP-N-ACETYLGLUCOSAMINE 2-EPIMERASE_N-ACETYLMANNOSAMINE KINASE"/>
    <property type="match status" value="1"/>
</dbReference>
<organism evidence="2 3">
    <name type="scientific">Alkalispirochaeta sphaeroplastigenens</name>
    <dbReference type="NCBI Taxonomy" id="1187066"/>
    <lineage>
        <taxon>Bacteria</taxon>
        <taxon>Pseudomonadati</taxon>
        <taxon>Spirochaetota</taxon>
        <taxon>Spirochaetia</taxon>
        <taxon>Spirochaetales</taxon>
        <taxon>Spirochaetaceae</taxon>
        <taxon>Alkalispirochaeta</taxon>
    </lineage>
</organism>
<dbReference type="AlphaFoldDB" id="A0A2S4JI77"/>
<dbReference type="InterPro" id="IPR043129">
    <property type="entry name" value="ATPase_NBD"/>
</dbReference>
<dbReference type="Pfam" id="PF00480">
    <property type="entry name" value="ROK"/>
    <property type="match status" value="1"/>
</dbReference>
<gene>
    <name evidence="2" type="ORF">AU468_10460</name>
</gene>
<sequence length="387" mass="41514">MSFLVAIDIGAGQSTKVALCLTPHEIIREGEFPVDRYGGGWNSYCTGLIATVDRLVAEAGLARDGLEGIGIATAGILSRDGSFLLVHNIPFLQGHNLCTCLGSYYGVPVAIDNDANAGGLAEWSVLQVELLYWVFGGGWGGAWISREGEVQYPATDWSGDDSELHPTAEPGYSIGLEKIMLRQVFLEVGASFERFEFHLREEYGQDLSHLAGPGGDPDSLRAEMILSGPGRLRLFRAVVGDDDFYTRFLDFDEVAGLDNPGEAGKYISKLSSMRVEAAVNADRLYGKILAHATRTMVKRAVADGLTPGVPICLGGKPSYALPYFGPSTQRFLGKFGLMNYLRPSVIDERGLNANVVGAGVLARKAAQTGAAELSRALPAAGSPHRSW</sequence>
<evidence type="ECO:0000313" key="3">
    <source>
        <dbReference type="Proteomes" id="UP000237350"/>
    </source>
</evidence>
<dbReference type="EMBL" id="LPWH01000110">
    <property type="protein sequence ID" value="POQ99169.1"/>
    <property type="molecule type" value="Genomic_DNA"/>
</dbReference>
<comment type="caution">
    <text evidence="2">The sequence shown here is derived from an EMBL/GenBank/DDBJ whole genome shotgun (WGS) entry which is preliminary data.</text>
</comment>
<evidence type="ECO:0008006" key="4">
    <source>
        <dbReference type="Google" id="ProtNLM"/>
    </source>
</evidence>
<keyword evidence="3" id="KW-1185">Reference proteome</keyword>
<dbReference type="InterPro" id="IPR000600">
    <property type="entry name" value="ROK"/>
</dbReference>
<comment type="similarity">
    <text evidence="1">Belongs to the ROK (NagC/XylR) family.</text>
</comment>